<dbReference type="InterPro" id="IPR035398">
    <property type="entry name" value="Bac_rhamnosid_C"/>
</dbReference>
<evidence type="ECO:0000313" key="5">
    <source>
        <dbReference type="EMBL" id="KAK2624129.1"/>
    </source>
</evidence>
<protein>
    <recommendedName>
        <fullName evidence="7">Alpha-L-rhamnosidase six-hairpin glycosidase domain-containing protein</fullName>
    </recommendedName>
</protein>
<feature type="domain" description="Alpha-L-rhamnosidase six-hairpin glycosidase" evidence="3">
    <location>
        <begin position="234"/>
        <end position="469"/>
    </location>
</feature>
<dbReference type="InterPro" id="IPR035396">
    <property type="entry name" value="Bac_rhamnosid6H"/>
</dbReference>
<dbReference type="GO" id="GO:0005975">
    <property type="term" value="P:carbohydrate metabolic process"/>
    <property type="evidence" value="ECO:0007669"/>
    <property type="project" value="InterPro"/>
</dbReference>
<evidence type="ECO:0000259" key="4">
    <source>
        <dbReference type="Pfam" id="PF17390"/>
    </source>
</evidence>
<dbReference type="Pfam" id="PF17390">
    <property type="entry name" value="Bac_rhamnosid_C"/>
    <property type="match status" value="1"/>
</dbReference>
<feature type="compositionally biased region" description="Basic and acidic residues" evidence="1">
    <location>
        <begin position="672"/>
        <end position="681"/>
    </location>
</feature>
<dbReference type="Proteomes" id="UP001285354">
    <property type="component" value="Unassembled WGS sequence"/>
</dbReference>
<proteinExistence type="predicted"/>
<feature type="signal peptide" evidence="2">
    <location>
        <begin position="1"/>
        <end position="28"/>
    </location>
</feature>
<sequence length="681" mass="73896">MLAPKNLPGLLHLGILLLLLQHVSRVHASKFSEYILAPRHRRITPSATLAVEGDVQNPHALSTERYRREGSVFTGANSSVTFDFGQNIAGTVEFDVRSVSGSNEYIGVTFTESSAYISPYLCDSTGDAMTLDGPLWFSIPSEGRYTAEKHHQRGGFRYMSIWHNSTGVVTIGDLSVHFTASPQMDNLREYSGYFNSDREKLNRVWYAGAYTNQLATIDPACGNTFGRPADDWHYNSTLANGTSVLADGGKRDRLVAPGDIVISAPSTFVSTNSLDGIRNAIDSLFTLQQADGRLSWAGVSFAEVFGEDFVFSFTYHLYTLLDVYYYYTYSGDLDFLMTYWSRYKLALAWSLGTIDESALANVSSPNDWLRQGMGGHNIEANAILYRTLDVTLQLADAVGDTSNRSYWSSAMAGIKSAANAKLWDPAQNLYFDNDTGTSLHPQDGNSWAVISGIADAARAAAVSTALASRWIRAYGAPAPEAGSIISPFASGFEIQAHYLAGSPQRAVDLMEFMWADFMLDDPRMTNSTFVEGYSTDGSLGYVYANVARLSHAHGWATGPTSALTLLGAGLQLVTAVGATWLVQPRLGGLKRLTAGYETPLGEFAAEWRELDGGGVTGTFHTPQGTEGTLIIPVGSVAVVVRGPRGVVAPSTAGRRTLTFPNLPGGRYSIHSSQDRHESSRL</sequence>
<feature type="region of interest" description="Disordered" evidence="1">
    <location>
        <begin position="657"/>
        <end position="681"/>
    </location>
</feature>
<reference evidence="5" key="1">
    <citation type="submission" date="2023-06" db="EMBL/GenBank/DDBJ databases">
        <title>Draft genome of Marssonina rosae.</title>
        <authorList>
            <person name="Cheng Q."/>
        </authorList>
    </citation>
    <scope>NUCLEOTIDE SEQUENCE</scope>
    <source>
        <strain evidence="5">R4</strain>
    </source>
</reference>
<dbReference type="GO" id="GO:0003824">
    <property type="term" value="F:catalytic activity"/>
    <property type="evidence" value="ECO:0007669"/>
    <property type="project" value="UniProtKB-ARBA"/>
</dbReference>
<dbReference type="Gene3D" id="1.50.10.10">
    <property type="match status" value="1"/>
</dbReference>
<evidence type="ECO:0000256" key="1">
    <source>
        <dbReference type="SAM" id="MobiDB-lite"/>
    </source>
</evidence>
<gene>
    <name evidence="5" type="ORF">QTJ16_006763</name>
</gene>
<organism evidence="5 6">
    <name type="scientific">Diplocarpon rosae</name>
    <dbReference type="NCBI Taxonomy" id="946125"/>
    <lineage>
        <taxon>Eukaryota</taxon>
        <taxon>Fungi</taxon>
        <taxon>Dikarya</taxon>
        <taxon>Ascomycota</taxon>
        <taxon>Pezizomycotina</taxon>
        <taxon>Leotiomycetes</taxon>
        <taxon>Helotiales</taxon>
        <taxon>Drepanopezizaceae</taxon>
        <taxon>Diplocarpon</taxon>
    </lineage>
</organism>
<dbReference type="Gene3D" id="2.60.120.260">
    <property type="entry name" value="Galactose-binding domain-like"/>
    <property type="match status" value="1"/>
</dbReference>
<dbReference type="PANTHER" id="PTHR34987:SF6">
    <property type="entry name" value="ALPHA-L-RHAMNOSIDASE SIX-HAIRPIN GLYCOSIDASE DOMAIN-CONTAINING PROTEIN"/>
    <property type="match status" value="1"/>
</dbReference>
<dbReference type="Pfam" id="PF17389">
    <property type="entry name" value="Bac_rhamnosid6H"/>
    <property type="match status" value="1"/>
</dbReference>
<dbReference type="AlphaFoldDB" id="A0AAD9SWA4"/>
<name>A0AAD9SWA4_9HELO</name>
<evidence type="ECO:0000256" key="2">
    <source>
        <dbReference type="SAM" id="SignalP"/>
    </source>
</evidence>
<feature type="chain" id="PRO_5042123683" description="Alpha-L-rhamnosidase six-hairpin glycosidase domain-containing protein" evidence="2">
    <location>
        <begin position="29"/>
        <end position="681"/>
    </location>
</feature>
<dbReference type="PANTHER" id="PTHR34987">
    <property type="entry name" value="C, PUTATIVE (AFU_ORTHOLOGUE AFUA_3G02880)-RELATED"/>
    <property type="match status" value="1"/>
</dbReference>
<comment type="caution">
    <text evidence="5">The sequence shown here is derived from an EMBL/GenBank/DDBJ whole genome shotgun (WGS) entry which is preliminary data.</text>
</comment>
<evidence type="ECO:0000259" key="3">
    <source>
        <dbReference type="Pfam" id="PF17389"/>
    </source>
</evidence>
<dbReference type="Gene3D" id="2.60.420.10">
    <property type="entry name" value="Maltose phosphorylase, domain 3"/>
    <property type="match status" value="1"/>
</dbReference>
<accession>A0AAD9SWA4</accession>
<dbReference type="SUPFAM" id="SSF48208">
    <property type="entry name" value="Six-hairpin glycosidases"/>
    <property type="match status" value="1"/>
</dbReference>
<evidence type="ECO:0008006" key="7">
    <source>
        <dbReference type="Google" id="ProtNLM"/>
    </source>
</evidence>
<dbReference type="InterPro" id="IPR012341">
    <property type="entry name" value="6hp_glycosidase-like_sf"/>
</dbReference>
<keyword evidence="2" id="KW-0732">Signal</keyword>
<feature type="domain" description="Alpha-L-rhamnosidase C-terminal" evidence="4">
    <location>
        <begin position="579"/>
        <end position="638"/>
    </location>
</feature>
<evidence type="ECO:0000313" key="6">
    <source>
        <dbReference type="Proteomes" id="UP001285354"/>
    </source>
</evidence>
<dbReference type="InterPro" id="IPR008928">
    <property type="entry name" value="6-hairpin_glycosidase_sf"/>
</dbReference>
<dbReference type="EMBL" id="JAUBYV010000011">
    <property type="protein sequence ID" value="KAK2624129.1"/>
    <property type="molecule type" value="Genomic_DNA"/>
</dbReference>
<keyword evidence="6" id="KW-1185">Reference proteome</keyword>